<dbReference type="InterPro" id="IPR058792">
    <property type="entry name" value="Beta-barrel_RND_2"/>
</dbReference>
<dbReference type="SUPFAM" id="SSF111369">
    <property type="entry name" value="HlyD-like secretion proteins"/>
    <property type="match status" value="1"/>
</dbReference>
<evidence type="ECO:0000259" key="2">
    <source>
        <dbReference type="Pfam" id="PF25954"/>
    </source>
</evidence>
<comment type="similarity">
    <text evidence="1">Belongs to the membrane fusion protein (MFP) (TC 8.A.1) family.</text>
</comment>
<dbReference type="Gene3D" id="2.40.50.100">
    <property type="match status" value="1"/>
</dbReference>
<name>A0ABS8G832_9ALTE</name>
<dbReference type="Gene3D" id="1.10.287.470">
    <property type="entry name" value="Helix hairpin bin"/>
    <property type="match status" value="1"/>
</dbReference>
<evidence type="ECO:0000256" key="1">
    <source>
        <dbReference type="ARBA" id="ARBA00009477"/>
    </source>
</evidence>
<gene>
    <name evidence="3" type="ORF">LJ739_10835</name>
</gene>
<dbReference type="RefSeq" id="WP_229160348.1">
    <property type="nucleotide sequence ID" value="NZ_JAJEWP010000002.1"/>
</dbReference>
<protein>
    <submittedName>
        <fullName evidence="3">Efflux RND transporter periplasmic adaptor subunit</fullName>
    </submittedName>
</protein>
<dbReference type="InterPro" id="IPR006143">
    <property type="entry name" value="RND_pump_MFP"/>
</dbReference>
<dbReference type="PRINTS" id="PR01490">
    <property type="entry name" value="RTXTOXIND"/>
</dbReference>
<evidence type="ECO:0000313" key="4">
    <source>
        <dbReference type="Proteomes" id="UP001520878"/>
    </source>
</evidence>
<feature type="domain" description="CusB-like beta-barrel" evidence="2">
    <location>
        <begin position="221"/>
        <end position="295"/>
    </location>
</feature>
<dbReference type="PANTHER" id="PTHR30469">
    <property type="entry name" value="MULTIDRUG RESISTANCE PROTEIN MDTA"/>
    <property type="match status" value="1"/>
</dbReference>
<proteinExistence type="inferred from homology"/>
<dbReference type="PANTHER" id="PTHR30469:SF15">
    <property type="entry name" value="HLYD FAMILY OF SECRETION PROTEINS"/>
    <property type="match status" value="1"/>
</dbReference>
<dbReference type="Gene3D" id="2.40.420.20">
    <property type="match status" value="1"/>
</dbReference>
<dbReference type="NCBIfam" id="TIGR01730">
    <property type="entry name" value="RND_mfp"/>
    <property type="match status" value="1"/>
</dbReference>
<accession>A0ABS8G832</accession>
<evidence type="ECO:0000313" key="3">
    <source>
        <dbReference type="EMBL" id="MCC2616737.1"/>
    </source>
</evidence>
<dbReference type="Pfam" id="PF25954">
    <property type="entry name" value="Beta-barrel_RND_2"/>
    <property type="match status" value="1"/>
</dbReference>
<sequence length="376" mass="40172">MKVWLAGIVVIVGIGIWWFGQSPPPQVQGIKVTRGTVLSQVTNTRSGSVEACRRAKLSVPIGGQISDIRVTEGDSVAAGDILLTLFQGDILAQIQQAEAHRIAAGHQSERQCVLSEADGREAKRIARLIDDGLASKEQLDLVQSKAKASAMACKASTADIAQADAQINVLKAQLSKTTLTAPFDGTVAEINGEVGEFATPSPPGIPTLPMVDLIDDHCFYVTAPIDEVDAGQLQLGQAVTIHLDAYRDRPLKGTVRRIAPYVFAMEKQARTVDVEATIGDQSLPLLVGYSADVEILIEQHDDVLVLPTQAIFSDDQVFVVKDGVLQQRTLTLGLSNWQVSEVLSGLVEGEIVVNGSAHGDLAEGMEVSVNIQQAQQ</sequence>
<dbReference type="Gene3D" id="2.40.30.170">
    <property type="match status" value="1"/>
</dbReference>
<dbReference type="Proteomes" id="UP001520878">
    <property type="component" value="Unassembled WGS sequence"/>
</dbReference>
<organism evidence="3 4">
    <name type="scientific">Fluctibacter halophilus</name>
    <dbReference type="NCBI Taxonomy" id="226011"/>
    <lineage>
        <taxon>Bacteria</taxon>
        <taxon>Pseudomonadati</taxon>
        <taxon>Pseudomonadota</taxon>
        <taxon>Gammaproteobacteria</taxon>
        <taxon>Alteromonadales</taxon>
        <taxon>Alteromonadaceae</taxon>
        <taxon>Fluctibacter</taxon>
    </lineage>
</organism>
<dbReference type="EMBL" id="JAJEWP010000002">
    <property type="protein sequence ID" value="MCC2616737.1"/>
    <property type="molecule type" value="Genomic_DNA"/>
</dbReference>
<comment type="caution">
    <text evidence="3">The sequence shown here is derived from an EMBL/GenBank/DDBJ whole genome shotgun (WGS) entry which is preliminary data.</text>
</comment>
<reference evidence="3 4" key="1">
    <citation type="submission" date="2021-10" db="EMBL/GenBank/DDBJ databases">
        <title>Draft genome of Aestuariibacter halophilus JC2043.</title>
        <authorList>
            <person name="Emsley S.A."/>
            <person name="Pfannmuller K.M."/>
            <person name="Ushijima B."/>
            <person name="Saw J.H."/>
            <person name="Videau P."/>
        </authorList>
    </citation>
    <scope>NUCLEOTIDE SEQUENCE [LARGE SCALE GENOMIC DNA]</scope>
    <source>
        <strain evidence="3 4">JC2043</strain>
    </source>
</reference>
<keyword evidence="4" id="KW-1185">Reference proteome</keyword>